<reference evidence="3 4" key="1">
    <citation type="journal article" date="2016" name="Proc. Natl. Acad. Sci. U.S.A.">
        <title>Lipid metabolic changes in an early divergent fungus govern the establishment of a mutualistic symbiosis with endobacteria.</title>
        <authorList>
            <person name="Lastovetsky O.A."/>
            <person name="Gaspar M.L."/>
            <person name="Mondo S.J."/>
            <person name="LaButti K.M."/>
            <person name="Sandor L."/>
            <person name="Grigoriev I.V."/>
            <person name="Henry S.A."/>
            <person name="Pawlowska T.E."/>
        </authorList>
    </citation>
    <scope>NUCLEOTIDE SEQUENCE [LARGE SCALE GENOMIC DNA]</scope>
    <source>
        <strain evidence="3 4">ATCC 11559</strain>
    </source>
</reference>
<accession>A0A1X0RKA7</accession>
<gene>
    <name evidence="3" type="ORF">BCV71DRAFT_191202</name>
</gene>
<sequence length="70" mass="8528">MGKRNVYLQQDNDHKHKPKSTLSWLKQNNVRYINNWPPNSPDLNPIEHIWHILKLRLSLYERKARNINEL</sequence>
<evidence type="ECO:0000313" key="4">
    <source>
        <dbReference type="Proteomes" id="UP000242381"/>
    </source>
</evidence>
<evidence type="ECO:0000259" key="2">
    <source>
        <dbReference type="Pfam" id="PF13358"/>
    </source>
</evidence>
<name>A0A1X0RKA7_RHIZD</name>
<dbReference type="EMBL" id="KV921693">
    <property type="protein sequence ID" value="ORE12361.1"/>
    <property type="molecule type" value="Genomic_DNA"/>
</dbReference>
<dbReference type="Pfam" id="PF13358">
    <property type="entry name" value="DDE_3"/>
    <property type="match status" value="1"/>
</dbReference>
<dbReference type="InterPro" id="IPR038717">
    <property type="entry name" value="Tc1-like_DDE_dom"/>
</dbReference>
<organism evidence="3 4">
    <name type="scientific">Rhizopus microsporus</name>
    <dbReference type="NCBI Taxonomy" id="58291"/>
    <lineage>
        <taxon>Eukaryota</taxon>
        <taxon>Fungi</taxon>
        <taxon>Fungi incertae sedis</taxon>
        <taxon>Mucoromycota</taxon>
        <taxon>Mucoromycotina</taxon>
        <taxon>Mucoromycetes</taxon>
        <taxon>Mucorales</taxon>
        <taxon>Mucorineae</taxon>
        <taxon>Rhizopodaceae</taxon>
        <taxon>Rhizopus</taxon>
    </lineage>
</organism>
<evidence type="ECO:0000256" key="1">
    <source>
        <dbReference type="SAM" id="MobiDB-lite"/>
    </source>
</evidence>
<dbReference type="InterPro" id="IPR036397">
    <property type="entry name" value="RNaseH_sf"/>
</dbReference>
<feature type="domain" description="Tc1-like transposase DDE" evidence="2">
    <location>
        <begin position="6"/>
        <end position="70"/>
    </location>
</feature>
<dbReference type="GO" id="GO:0003676">
    <property type="term" value="F:nucleic acid binding"/>
    <property type="evidence" value="ECO:0007669"/>
    <property type="project" value="InterPro"/>
</dbReference>
<dbReference type="Gene3D" id="3.30.420.10">
    <property type="entry name" value="Ribonuclease H-like superfamily/Ribonuclease H"/>
    <property type="match status" value="1"/>
</dbReference>
<dbReference type="Proteomes" id="UP000242381">
    <property type="component" value="Unassembled WGS sequence"/>
</dbReference>
<dbReference type="AlphaFoldDB" id="A0A1X0RKA7"/>
<evidence type="ECO:0000313" key="3">
    <source>
        <dbReference type="EMBL" id="ORE12361.1"/>
    </source>
</evidence>
<feature type="region of interest" description="Disordered" evidence="1">
    <location>
        <begin position="1"/>
        <end position="20"/>
    </location>
</feature>
<dbReference type="OMA" id="IEHIWHI"/>
<proteinExistence type="predicted"/>
<protein>
    <recommendedName>
        <fullName evidence="2">Tc1-like transposase DDE domain-containing protein</fullName>
    </recommendedName>
</protein>